<feature type="transmembrane region" description="Helical" evidence="1">
    <location>
        <begin position="61"/>
        <end position="84"/>
    </location>
</feature>
<dbReference type="SUPFAM" id="SSF103481">
    <property type="entry name" value="Multidrug resistance efflux transporter EmrE"/>
    <property type="match status" value="1"/>
</dbReference>
<organism evidence="3 5">
    <name type="scientific">Legionella steigerwaltii</name>
    <dbReference type="NCBI Taxonomy" id="460"/>
    <lineage>
        <taxon>Bacteria</taxon>
        <taxon>Pseudomonadati</taxon>
        <taxon>Pseudomonadota</taxon>
        <taxon>Gammaproteobacteria</taxon>
        <taxon>Legionellales</taxon>
        <taxon>Legionellaceae</taxon>
        <taxon>Legionella</taxon>
    </lineage>
</organism>
<feature type="transmembrane region" description="Helical" evidence="1">
    <location>
        <begin position="90"/>
        <end position="108"/>
    </location>
</feature>
<evidence type="ECO:0000256" key="1">
    <source>
        <dbReference type="SAM" id="Phobius"/>
    </source>
</evidence>
<dbReference type="STRING" id="460.Lstg_1824"/>
<dbReference type="EMBL" id="UGOY01000001">
    <property type="protein sequence ID" value="STY22678.1"/>
    <property type="molecule type" value="Genomic_DNA"/>
</dbReference>
<gene>
    <name evidence="2" type="primary">arnE_1</name>
    <name evidence="2" type="ORF">Lstg_1824</name>
    <name evidence="3" type="ORF">NCTC11991_01267</name>
</gene>
<evidence type="ECO:0000313" key="2">
    <source>
        <dbReference type="EMBL" id="KTD77467.1"/>
    </source>
</evidence>
<accession>A0A378L9X8</accession>
<dbReference type="Proteomes" id="UP000054820">
    <property type="component" value="Unassembled WGS sequence"/>
</dbReference>
<sequence length="109" mass="12165">MKAFLLWVSLAISDTVAQLLIKKGAMFGVTHHHYVNSYIFSGYATLVISFLIWMNILKTMPLYLALSVSSFVYILIALSSYYILGETLTAKIFIGTLLIGVGIYVISYN</sequence>
<name>A0A378L9X8_9GAMM</name>
<dbReference type="AlphaFoldDB" id="A0A378L9X8"/>
<dbReference type="OrthoDB" id="7021040at2"/>
<protein>
    <submittedName>
        <fullName evidence="2">4-amino-4-deoxy-L-arabinose-phosphoundecaprenol flippase subunit ArnE</fullName>
    </submittedName>
</protein>
<feature type="transmembrane region" description="Helical" evidence="1">
    <location>
        <begin position="33"/>
        <end position="54"/>
    </location>
</feature>
<reference evidence="2 4" key="1">
    <citation type="submission" date="2015-11" db="EMBL/GenBank/DDBJ databases">
        <title>Genomic analysis of 38 Legionella species identifies large and diverse effector repertoires.</title>
        <authorList>
            <person name="Burstein D."/>
            <person name="Amaro F."/>
            <person name="Zusman T."/>
            <person name="Lifshitz Z."/>
            <person name="Cohen O."/>
            <person name="Gilbert J.A."/>
            <person name="Pupko T."/>
            <person name="Shuman H.A."/>
            <person name="Segal G."/>
        </authorList>
    </citation>
    <scope>NUCLEOTIDE SEQUENCE [LARGE SCALE GENOMIC DNA]</scope>
    <source>
        <strain evidence="2 4">SC-18-C9</strain>
    </source>
</reference>
<evidence type="ECO:0000313" key="3">
    <source>
        <dbReference type="EMBL" id="STY22678.1"/>
    </source>
</evidence>
<dbReference type="Proteomes" id="UP000255110">
    <property type="component" value="Unassembled WGS sequence"/>
</dbReference>
<dbReference type="EMBL" id="LNYZ01000013">
    <property type="protein sequence ID" value="KTD77467.1"/>
    <property type="molecule type" value="Genomic_DNA"/>
</dbReference>
<keyword evidence="1" id="KW-0812">Transmembrane</keyword>
<reference evidence="3 5" key="2">
    <citation type="submission" date="2018-06" db="EMBL/GenBank/DDBJ databases">
        <authorList>
            <consortium name="Pathogen Informatics"/>
            <person name="Doyle S."/>
        </authorList>
    </citation>
    <scope>NUCLEOTIDE SEQUENCE [LARGE SCALE GENOMIC DNA]</scope>
    <source>
        <strain evidence="3 5">NCTC11991</strain>
    </source>
</reference>
<dbReference type="InterPro" id="IPR037185">
    <property type="entry name" value="EmrE-like"/>
</dbReference>
<proteinExistence type="predicted"/>
<keyword evidence="1" id="KW-1133">Transmembrane helix</keyword>
<evidence type="ECO:0000313" key="4">
    <source>
        <dbReference type="Proteomes" id="UP000054820"/>
    </source>
</evidence>
<keyword evidence="1" id="KW-0472">Membrane</keyword>
<keyword evidence="4" id="KW-1185">Reference proteome</keyword>
<dbReference type="RefSeq" id="WP_058477374.1">
    <property type="nucleotide sequence ID" value="NZ_CAAAIO010000018.1"/>
</dbReference>
<evidence type="ECO:0000313" key="5">
    <source>
        <dbReference type="Proteomes" id="UP000255110"/>
    </source>
</evidence>
<dbReference type="Gene3D" id="1.10.3730.20">
    <property type="match status" value="1"/>
</dbReference>